<organism evidence="2 3">
    <name type="scientific">Azoarcus indigens</name>
    <dbReference type="NCBI Taxonomy" id="29545"/>
    <lineage>
        <taxon>Bacteria</taxon>
        <taxon>Pseudomonadati</taxon>
        <taxon>Pseudomonadota</taxon>
        <taxon>Betaproteobacteria</taxon>
        <taxon>Rhodocyclales</taxon>
        <taxon>Zoogloeaceae</taxon>
        <taxon>Azoarcus</taxon>
    </lineage>
</organism>
<reference evidence="2 3" key="1">
    <citation type="submission" date="2019-03" db="EMBL/GenBank/DDBJ databases">
        <title>Genomic Encyclopedia of Type Strains, Phase IV (KMG-IV): sequencing the most valuable type-strain genomes for metagenomic binning, comparative biology and taxonomic classification.</title>
        <authorList>
            <person name="Goeker M."/>
        </authorList>
    </citation>
    <scope>NUCLEOTIDE SEQUENCE [LARGE SCALE GENOMIC DNA]</scope>
    <source>
        <strain evidence="2 3">DSM 12121</strain>
    </source>
</reference>
<dbReference type="Proteomes" id="UP000295129">
    <property type="component" value="Unassembled WGS sequence"/>
</dbReference>
<accession>A0A4R6DXU3</accession>
<dbReference type="AlphaFoldDB" id="A0A4R6DXU3"/>
<feature type="compositionally biased region" description="Basic and acidic residues" evidence="1">
    <location>
        <begin position="323"/>
        <end position="336"/>
    </location>
</feature>
<feature type="region of interest" description="Disordered" evidence="1">
    <location>
        <begin position="308"/>
        <end position="336"/>
    </location>
</feature>
<dbReference type="GO" id="GO:0003677">
    <property type="term" value="F:DNA binding"/>
    <property type="evidence" value="ECO:0007669"/>
    <property type="project" value="InterPro"/>
</dbReference>
<sequence length="336" mass="36726">MSNVTALSTSIGNPLSETDAITSNSLIMSAENMGLMMNFAKIMATGRVTVPQELRNEGDCLAITMQAMMWGMNPFAVAQKTHVVSGKLGYEAQLVNAVINKSGVTRDRMHFEWFGPWEKVLGKFDVRKGDKGEYRVPNWKPADEEGCGVRAWATLKGESEARELELLLTQARTRNSTLWADDPRQQLAYLAQKRWCRLYAPDVLLGVYTADELTEPVERDMGAADVVEQPQRPATRTNALKGRLGVGKQAAPQQPSVSAEQVLAAIEAITDRESADAAKALGEQLPPGPEKDEASAAYARKIKALQAAAEQKTAPADDDNADDFLRGYEAEEKRGA</sequence>
<dbReference type="EMBL" id="SNVV01000012">
    <property type="protein sequence ID" value="TDN49208.1"/>
    <property type="molecule type" value="Genomic_DNA"/>
</dbReference>
<dbReference type="RefSeq" id="WP_133592675.1">
    <property type="nucleotide sequence ID" value="NZ_SNVV01000012.1"/>
</dbReference>
<feature type="region of interest" description="Disordered" evidence="1">
    <location>
        <begin position="228"/>
        <end position="257"/>
    </location>
</feature>
<evidence type="ECO:0000313" key="2">
    <source>
        <dbReference type="EMBL" id="TDN49208.1"/>
    </source>
</evidence>
<feature type="region of interest" description="Disordered" evidence="1">
    <location>
        <begin position="275"/>
        <end position="296"/>
    </location>
</feature>
<evidence type="ECO:0000313" key="3">
    <source>
        <dbReference type="Proteomes" id="UP000295129"/>
    </source>
</evidence>
<dbReference type="InterPro" id="IPR018330">
    <property type="entry name" value="RecT_fam"/>
</dbReference>
<proteinExistence type="predicted"/>
<gene>
    <name evidence="2" type="ORF">C7389_11259</name>
</gene>
<evidence type="ECO:0000256" key="1">
    <source>
        <dbReference type="SAM" id="MobiDB-lite"/>
    </source>
</evidence>
<dbReference type="OrthoDB" id="6154571at2"/>
<protein>
    <submittedName>
        <fullName evidence="2">RecT family protein</fullName>
    </submittedName>
</protein>
<keyword evidence="3" id="KW-1185">Reference proteome</keyword>
<name>A0A4R6DXU3_9RHOO</name>
<dbReference type="GO" id="GO:0006259">
    <property type="term" value="P:DNA metabolic process"/>
    <property type="evidence" value="ECO:0007669"/>
    <property type="project" value="InterPro"/>
</dbReference>
<dbReference type="Pfam" id="PF03837">
    <property type="entry name" value="RecT"/>
    <property type="match status" value="1"/>
</dbReference>
<comment type="caution">
    <text evidence="2">The sequence shown here is derived from an EMBL/GenBank/DDBJ whole genome shotgun (WGS) entry which is preliminary data.</text>
</comment>